<sequence length="59" mass="7072">MWKYRGLSVNIFEKLLKGIVPGIEKWSKGIDYNKNEGKNIDRERFRLKPVDIFIDQFLD</sequence>
<name>A0A085ZUS3_9FLAO</name>
<gene>
    <name evidence="1" type="ORF">IW15_22765</name>
</gene>
<dbReference type="EMBL" id="JPRH01000025">
    <property type="protein sequence ID" value="KFF08187.1"/>
    <property type="molecule type" value="Genomic_DNA"/>
</dbReference>
<dbReference type="AlphaFoldDB" id="A0A085ZUS3"/>
<evidence type="ECO:0000313" key="1">
    <source>
        <dbReference type="EMBL" id="KFF08187.1"/>
    </source>
</evidence>
<comment type="caution">
    <text evidence="1">The sequence shown here is derived from an EMBL/GenBank/DDBJ whole genome shotgun (WGS) entry which is preliminary data.</text>
</comment>
<protein>
    <submittedName>
        <fullName evidence="1">Uncharacterized protein</fullName>
    </submittedName>
</protein>
<evidence type="ECO:0000313" key="2">
    <source>
        <dbReference type="Proteomes" id="UP000028705"/>
    </source>
</evidence>
<reference evidence="1 2" key="1">
    <citation type="submission" date="2014-07" db="EMBL/GenBank/DDBJ databases">
        <title>Genome of Chryseobacterium soli DSM 19298.</title>
        <authorList>
            <person name="Stropko S.J."/>
            <person name="Pipes S.E."/>
            <person name="Newman J."/>
        </authorList>
    </citation>
    <scope>NUCLEOTIDE SEQUENCE [LARGE SCALE GENOMIC DNA]</scope>
    <source>
        <strain evidence="1 2">DSM 19298</strain>
    </source>
</reference>
<dbReference type="Proteomes" id="UP000028705">
    <property type="component" value="Unassembled WGS sequence"/>
</dbReference>
<organism evidence="1 2">
    <name type="scientific">Chryseobacterium soli</name>
    <dbReference type="NCBI Taxonomy" id="445961"/>
    <lineage>
        <taxon>Bacteria</taxon>
        <taxon>Pseudomonadati</taxon>
        <taxon>Bacteroidota</taxon>
        <taxon>Flavobacteriia</taxon>
        <taxon>Flavobacteriales</taxon>
        <taxon>Weeksellaceae</taxon>
        <taxon>Chryseobacterium group</taxon>
        <taxon>Chryseobacterium</taxon>
    </lineage>
</organism>
<keyword evidence="2" id="KW-1185">Reference proteome</keyword>
<accession>A0A085ZUS3</accession>
<proteinExistence type="predicted"/>